<evidence type="ECO:0000313" key="3">
    <source>
        <dbReference type="EMBL" id="KUN57602.1"/>
    </source>
</evidence>
<sequence length="108" mass="11512">MHTLSDPHTVVLAGDIMDWATLKTNQITTLVKLVVGAMVLVAIAMAYWKTKSWVATLVAFLLGAMVLWGIANLPILQTKVGSEIEDTGSAPTSHVLQLPPNSSSGRSL</sequence>
<feature type="transmembrane region" description="Helical" evidence="2">
    <location>
        <begin position="54"/>
        <end position="75"/>
    </location>
</feature>
<proteinExistence type="predicted"/>
<gene>
    <name evidence="3" type="ORF">AQJ46_46925</name>
</gene>
<dbReference type="RefSeq" id="WP_059211482.1">
    <property type="nucleotide sequence ID" value="NZ_JBIBJL010000033.1"/>
</dbReference>
<feature type="region of interest" description="Disordered" evidence="1">
    <location>
        <begin position="85"/>
        <end position="108"/>
    </location>
</feature>
<evidence type="ECO:0000256" key="1">
    <source>
        <dbReference type="SAM" id="MobiDB-lite"/>
    </source>
</evidence>
<protein>
    <submittedName>
        <fullName evidence="3">Uncharacterized protein</fullName>
    </submittedName>
</protein>
<reference evidence="3 4" key="1">
    <citation type="submission" date="2015-10" db="EMBL/GenBank/DDBJ databases">
        <title>Draft genome sequence of Streptomyces canus DSM 40017, type strain for the species Streptomyces canus.</title>
        <authorList>
            <person name="Ruckert C."/>
            <person name="Winkler A."/>
            <person name="Kalinowski J."/>
            <person name="Kampfer P."/>
            <person name="Glaeser S."/>
        </authorList>
    </citation>
    <scope>NUCLEOTIDE SEQUENCE [LARGE SCALE GENOMIC DNA]</scope>
    <source>
        <strain evidence="3 4">DSM 40017</strain>
    </source>
</reference>
<dbReference type="EMBL" id="LMWU01000070">
    <property type="protein sequence ID" value="KUN57602.1"/>
    <property type="molecule type" value="Genomic_DNA"/>
</dbReference>
<name>A0A101RL46_9ACTN</name>
<feature type="transmembrane region" description="Helical" evidence="2">
    <location>
        <begin position="30"/>
        <end position="48"/>
    </location>
</feature>
<evidence type="ECO:0000313" key="4">
    <source>
        <dbReference type="Proteomes" id="UP000053669"/>
    </source>
</evidence>
<keyword evidence="2" id="KW-1133">Transmembrane helix</keyword>
<feature type="compositionally biased region" description="Polar residues" evidence="1">
    <location>
        <begin position="89"/>
        <end position="108"/>
    </location>
</feature>
<accession>A0A101RL46</accession>
<keyword evidence="2" id="KW-0812">Transmembrane</keyword>
<dbReference type="STRING" id="58343.AQJ46_46925"/>
<dbReference type="Proteomes" id="UP000053669">
    <property type="component" value="Unassembled WGS sequence"/>
</dbReference>
<comment type="caution">
    <text evidence="3">The sequence shown here is derived from an EMBL/GenBank/DDBJ whole genome shotgun (WGS) entry which is preliminary data.</text>
</comment>
<keyword evidence="2" id="KW-0472">Membrane</keyword>
<evidence type="ECO:0000256" key="2">
    <source>
        <dbReference type="SAM" id="Phobius"/>
    </source>
</evidence>
<dbReference type="AlphaFoldDB" id="A0A101RL46"/>
<organism evidence="3 4">
    <name type="scientific">Streptomyces canus</name>
    <dbReference type="NCBI Taxonomy" id="58343"/>
    <lineage>
        <taxon>Bacteria</taxon>
        <taxon>Bacillati</taxon>
        <taxon>Actinomycetota</taxon>
        <taxon>Actinomycetes</taxon>
        <taxon>Kitasatosporales</taxon>
        <taxon>Streptomycetaceae</taxon>
        <taxon>Streptomyces</taxon>
        <taxon>Streptomyces aurantiacus group</taxon>
    </lineage>
</organism>